<dbReference type="Proteomes" id="UP001154240">
    <property type="component" value="Unassembled WGS sequence"/>
</dbReference>
<dbReference type="InterPro" id="IPR007439">
    <property type="entry name" value="Chemotax_Pase_CheZ"/>
</dbReference>
<feature type="coiled-coil region" evidence="1">
    <location>
        <begin position="112"/>
        <end position="139"/>
    </location>
</feature>
<dbReference type="GO" id="GO:0009288">
    <property type="term" value="C:bacterial-type flagellum"/>
    <property type="evidence" value="ECO:0007669"/>
    <property type="project" value="InterPro"/>
</dbReference>
<dbReference type="EC" id="3.6.1.-" evidence="3"/>
<comment type="caution">
    <text evidence="3">The sequence shown here is derived from an EMBL/GenBank/DDBJ whole genome shotgun (WGS) entry which is preliminary data.</text>
</comment>
<feature type="coiled-coil region" evidence="1">
    <location>
        <begin position="186"/>
        <end position="213"/>
    </location>
</feature>
<dbReference type="EMBL" id="JAPHEH010000001">
    <property type="protein sequence ID" value="MDG4474716.1"/>
    <property type="molecule type" value="Genomic_DNA"/>
</dbReference>
<keyword evidence="1" id="KW-0175">Coiled coil</keyword>
<protein>
    <submittedName>
        <fullName evidence="3">Protein phosphatase CheZ</fullName>
        <ecNumber evidence="3">3.6.1.-</ecNumber>
    </submittedName>
</protein>
<gene>
    <name evidence="3" type="ORF">OLX77_00905</name>
</gene>
<evidence type="ECO:0000256" key="2">
    <source>
        <dbReference type="SAM" id="MobiDB-lite"/>
    </source>
</evidence>
<dbReference type="GO" id="GO:0016787">
    <property type="term" value="F:hydrolase activity"/>
    <property type="evidence" value="ECO:0007669"/>
    <property type="project" value="UniProtKB-KW"/>
</dbReference>
<proteinExistence type="predicted"/>
<organism evidence="3 4">
    <name type="scientific">Thiovibrio frasassiensis</name>
    <dbReference type="NCBI Taxonomy" id="2984131"/>
    <lineage>
        <taxon>Bacteria</taxon>
        <taxon>Pseudomonadati</taxon>
        <taxon>Thermodesulfobacteriota</taxon>
        <taxon>Desulfobulbia</taxon>
        <taxon>Desulfobulbales</taxon>
        <taxon>Thiovibrionaceae</taxon>
        <taxon>Thiovibrio</taxon>
    </lineage>
</organism>
<evidence type="ECO:0000313" key="4">
    <source>
        <dbReference type="Proteomes" id="UP001154240"/>
    </source>
</evidence>
<name>A0A9X4MEA1_9BACT</name>
<accession>A0A9X4MEA1</accession>
<dbReference type="Pfam" id="PF04344">
    <property type="entry name" value="CheZ"/>
    <property type="match status" value="2"/>
</dbReference>
<evidence type="ECO:0000313" key="3">
    <source>
        <dbReference type="EMBL" id="MDG4474716.1"/>
    </source>
</evidence>
<dbReference type="SUPFAM" id="SSF75708">
    <property type="entry name" value="Chemotaxis phosphatase CheZ"/>
    <property type="match status" value="2"/>
</dbReference>
<dbReference type="Gene3D" id="1.10.287.500">
    <property type="entry name" value="Helix hairpin bin"/>
    <property type="match status" value="2"/>
</dbReference>
<feature type="region of interest" description="Disordered" evidence="2">
    <location>
        <begin position="351"/>
        <end position="383"/>
    </location>
</feature>
<feature type="compositionally biased region" description="Low complexity" evidence="2">
    <location>
        <begin position="355"/>
        <end position="372"/>
    </location>
</feature>
<dbReference type="AlphaFoldDB" id="A0A9X4MEA1"/>
<evidence type="ECO:0000256" key="1">
    <source>
        <dbReference type="SAM" id="Coils"/>
    </source>
</evidence>
<sequence length="542" mass="58367">MSMAGKSEVNLEISAGFFRIATDTVVYNITVLGGQETGAGQVVRHILAEEKPPVPALAGPEAAQVDVISAVQSGGLEGDDYYKKVSTDIFNDIGKLAKSLSSTMGEIPLEDRRMKRVELDEAGEKIEDAKNQLHDIVSMTERATMEIMDQVEKVQNQTDGVKELLLSLKTHSAFQAAAVTAGEEGAQSAEATLQSLQEKISQANALIVAMQEEGGGAATEESSAEEVLDLAEAAPEMVIRTRYLFSLDTIFQTMYELCTNETVKTHITAARKKAEEIFDHNGFVEAMGEKIKDIAPDSDNFFTVPLSDVLAALLSSCSDTKTQNLLKKMDLNQGEIFLDQSLPLEVPPTEEIEEAAPASEAAEPEAVLPESAGPESATQGTDPRVAELGGMLAESLVMAGELTENLAQMRSGEISGMGLMTIEDQNEIFQKIEDAFQVASSITDDISRITEALSFQDLSGQQILKIIKLLTDFQVQLLAIVVSFGSQLKNKEKNAGVTVEESKRIAQEDVDKYLNSMTTGEVGGEGSLDQDAVNDLLKGLGF</sequence>
<reference evidence="3" key="1">
    <citation type="journal article" date="2022" name="bioRxiv">
        <title>Thiovibrio frasassiensisgen. nov., sp. nov., an autotrophic, elemental sulfur disproportionating bacterium isolated from sulfidic karst sediment, and proposal of Thiovibrionaceae fam. nov.</title>
        <authorList>
            <person name="Aronson H."/>
            <person name="Thomas C."/>
            <person name="Bhattacharyya M."/>
            <person name="Eckstein S."/>
            <person name="Jensen S."/>
            <person name="Barco R."/>
            <person name="Macalady J."/>
            <person name="Amend J."/>
        </authorList>
    </citation>
    <scope>NUCLEOTIDE SEQUENCE</scope>
    <source>
        <strain evidence="3">RS19-109</strain>
    </source>
</reference>
<keyword evidence="4" id="KW-1185">Reference proteome</keyword>
<dbReference type="GO" id="GO:0050920">
    <property type="term" value="P:regulation of chemotaxis"/>
    <property type="evidence" value="ECO:0007669"/>
    <property type="project" value="InterPro"/>
</dbReference>
<dbReference type="RefSeq" id="WP_307631696.1">
    <property type="nucleotide sequence ID" value="NZ_JAPHEH010000001.1"/>
</dbReference>
<reference evidence="3" key="2">
    <citation type="submission" date="2022-10" db="EMBL/GenBank/DDBJ databases">
        <authorList>
            <person name="Aronson H.S."/>
        </authorList>
    </citation>
    <scope>NUCLEOTIDE SEQUENCE</scope>
    <source>
        <strain evidence="3">RS19-109</strain>
    </source>
</reference>
<keyword evidence="3" id="KW-0378">Hydrolase</keyword>